<gene>
    <name evidence="3" type="ORF">PG999_012451</name>
</gene>
<feature type="region of interest" description="Disordered" evidence="1">
    <location>
        <begin position="471"/>
        <end position="491"/>
    </location>
</feature>
<organism evidence="3 4">
    <name type="scientific">Apiospora kogelbergensis</name>
    <dbReference type="NCBI Taxonomy" id="1337665"/>
    <lineage>
        <taxon>Eukaryota</taxon>
        <taxon>Fungi</taxon>
        <taxon>Dikarya</taxon>
        <taxon>Ascomycota</taxon>
        <taxon>Pezizomycotina</taxon>
        <taxon>Sordariomycetes</taxon>
        <taxon>Xylariomycetidae</taxon>
        <taxon>Amphisphaeriales</taxon>
        <taxon>Apiosporaceae</taxon>
        <taxon>Apiospora</taxon>
    </lineage>
</organism>
<proteinExistence type="predicted"/>
<dbReference type="InterPro" id="IPR010730">
    <property type="entry name" value="HET"/>
</dbReference>
<protein>
    <submittedName>
        <fullName evidence="3">Het-E-1 heterokaryon incompatibility protein</fullName>
    </submittedName>
</protein>
<dbReference type="EMBL" id="JAQQWP010000010">
    <property type="protein sequence ID" value="KAK8096507.1"/>
    <property type="molecule type" value="Genomic_DNA"/>
</dbReference>
<dbReference type="PANTHER" id="PTHR33112">
    <property type="entry name" value="DOMAIN PROTEIN, PUTATIVE-RELATED"/>
    <property type="match status" value="1"/>
</dbReference>
<dbReference type="Pfam" id="PF06985">
    <property type="entry name" value="HET"/>
    <property type="match status" value="1"/>
</dbReference>
<dbReference type="AlphaFoldDB" id="A0AAW0Q835"/>
<dbReference type="PANTHER" id="PTHR33112:SF16">
    <property type="entry name" value="HETEROKARYON INCOMPATIBILITY DOMAIN-CONTAINING PROTEIN"/>
    <property type="match status" value="1"/>
</dbReference>
<feature type="domain" description="Heterokaryon incompatibility" evidence="2">
    <location>
        <begin position="233"/>
        <end position="353"/>
    </location>
</feature>
<evidence type="ECO:0000313" key="3">
    <source>
        <dbReference type="EMBL" id="KAK8096507.1"/>
    </source>
</evidence>
<evidence type="ECO:0000256" key="1">
    <source>
        <dbReference type="SAM" id="MobiDB-lite"/>
    </source>
</evidence>
<accession>A0AAW0Q835</accession>
<keyword evidence="4" id="KW-1185">Reference proteome</keyword>
<comment type="caution">
    <text evidence="3">The sequence shown here is derived from an EMBL/GenBank/DDBJ whole genome shotgun (WGS) entry which is preliminary data.</text>
</comment>
<reference evidence="3 4" key="1">
    <citation type="submission" date="2023-01" db="EMBL/GenBank/DDBJ databases">
        <title>Analysis of 21 Apiospora genomes using comparative genomics revels a genus with tremendous synthesis potential of carbohydrate active enzymes and secondary metabolites.</title>
        <authorList>
            <person name="Sorensen T."/>
        </authorList>
    </citation>
    <scope>NUCLEOTIDE SEQUENCE [LARGE SCALE GENOMIC DNA]</scope>
    <source>
        <strain evidence="3 4">CBS 117206</strain>
    </source>
</reference>
<dbReference type="Proteomes" id="UP001392437">
    <property type="component" value="Unassembled WGS sequence"/>
</dbReference>
<name>A0AAW0Q835_9PEZI</name>
<evidence type="ECO:0000259" key="2">
    <source>
        <dbReference type="Pfam" id="PF06985"/>
    </source>
</evidence>
<evidence type="ECO:0000313" key="4">
    <source>
        <dbReference type="Proteomes" id="UP001392437"/>
    </source>
</evidence>
<sequence length="801" mass="90572">MATVPESLSGCDACQGIWNVLANPTFPGTVNLGPRTDAFSTSCAAHRPLVDYFAATLRSNNLWKSPKAYDIGVQNRKARSRYGPCIMEFNPNGGMLVPLRLVHPEDRPDHPGTTRALDPAWVNLDLLKRWKDDCLSSHGARCESPTQILLVRPAWLIDVERQCLVPGSAADTPYLALSYLYDGYVRTRMNVLTPGVDPIVVYGTKVAPHVDSKTLLALQQDGALERPEYLKYVAPIVKHSMGVTLAMGERYLWVDSLCIPHSDPAGAREQLMQMAMIYGNAVVTIVAVDDDAQKGLPGLKGISEARELKQELIPFGEERLVVDKSDVFNFPSPRLRSSPDVDRYYHRGWTYQEWLVSPRKIYFQTDGLHWECSCCLYHENKVRSTAPERHEYARPNMSSLLAGFPDLAELGRVIFVYNNRQFRFEEDALPAVSGLLTVLSHTFTGGFLYGLPEMLFERGLGWKPWTSRENLRRRTPSGRGDGEQGPSPWESMSALPSWSWVGWEGPITMGDGEAARIDSRHFKIEETLPITKWYTARFPDSDATQRREICSTWFRDRESRKDFSRPLPPGWTRHALPESPWTEQQRKDLLHLLPPPESDAEGSRSDDLKFLYPDGCGEYIFRHEAMPEADPDGYRPDQGWYYPFPVPEASPAAALVEAMPEQTPYLFCDTTRAWLRGFRTNNNNEVALHRNGLGAKVGKLYLHNRSYLGAFPTGPVEVEDGVNAEDAGLRVELVAIYKSRVYKRPWAGNRISFTLPVRRSERYTVLWVEWKEGVAYRLASGYVEAEAWDTIEPEKVPLVLG</sequence>